<evidence type="ECO:0008006" key="3">
    <source>
        <dbReference type="Google" id="ProtNLM"/>
    </source>
</evidence>
<dbReference type="EMBL" id="QXFV01000161">
    <property type="protein sequence ID" value="KAE9047699.1"/>
    <property type="molecule type" value="Genomic_DNA"/>
</dbReference>
<reference evidence="1 2" key="1">
    <citation type="submission" date="2018-09" db="EMBL/GenBank/DDBJ databases">
        <title>Genomic investigation of the strawberry pathogen Phytophthora fragariae indicates pathogenicity is determined by transcriptional variation in three key races.</title>
        <authorList>
            <person name="Adams T.M."/>
            <person name="Armitage A.D."/>
            <person name="Sobczyk M.K."/>
            <person name="Bates H.J."/>
            <person name="Dunwell J.M."/>
            <person name="Nellist C.F."/>
            <person name="Harrison R.J."/>
        </authorList>
    </citation>
    <scope>NUCLEOTIDE SEQUENCE [LARGE SCALE GENOMIC DNA]</scope>
    <source>
        <strain evidence="1 2">SCRP249</strain>
    </source>
</reference>
<dbReference type="AlphaFoldDB" id="A0A6A3NQJ7"/>
<evidence type="ECO:0000313" key="1">
    <source>
        <dbReference type="EMBL" id="KAE9047699.1"/>
    </source>
</evidence>
<dbReference type="PANTHER" id="PTHR48142:SF1">
    <property type="entry name" value="MULE TRANSPOSASE DOMAIN-CONTAINING PROTEIN"/>
    <property type="match status" value="1"/>
</dbReference>
<accession>A0A6A3NQJ7</accession>
<dbReference type="PANTHER" id="PTHR48142">
    <property type="entry name" value="PIGMENTOSA GTPASE REGULATOR-LIKE PROTEIN, PUTATIVE-RELATED"/>
    <property type="match status" value="1"/>
</dbReference>
<evidence type="ECO:0000313" key="2">
    <source>
        <dbReference type="Proteomes" id="UP000429607"/>
    </source>
</evidence>
<protein>
    <recommendedName>
        <fullName evidence="3">MULE transposase domain-containing protein</fullName>
    </recommendedName>
</protein>
<sequence>MACSDVEPQQMRYRLLACNYKACDSTGGFACPWRGKTLTCLKNDEVSIYEFGEHASGVSSPKKKKLTGAQIKFCRELTIHHPHPMRIRHAMARKFDITLEELPELVTAQNFERGTFGWDLDRDDKHIVGDGSDERPFVIGLTTKALVQRLMVPPESFIMHVDTAYKMNFREYPVLVVGMSDRSRGFHLVALFIVSQERQ</sequence>
<comment type="caution">
    <text evidence="1">The sequence shown here is derived from an EMBL/GenBank/DDBJ whole genome shotgun (WGS) entry which is preliminary data.</text>
</comment>
<name>A0A6A3NQJ7_9STRA</name>
<dbReference type="Proteomes" id="UP000429607">
    <property type="component" value="Unassembled WGS sequence"/>
</dbReference>
<proteinExistence type="predicted"/>
<gene>
    <name evidence="1" type="ORF">PR001_g4095</name>
</gene>
<organism evidence="1 2">
    <name type="scientific">Phytophthora rubi</name>
    <dbReference type="NCBI Taxonomy" id="129364"/>
    <lineage>
        <taxon>Eukaryota</taxon>
        <taxon>Sar</taxon>
        <taxon>Stramenopiles</taxon>
        <taxon>Oomycota</taxon>
        <taxon>Peronosporomycetes</taxon>
        <taxon>Peronosporales</taxon>
        <taxon>Peronosporaceae</taxon>
        <taxon>Phytophthora</taxon>
    </lineage>
</organism>